<dbReference type="EMBL" id="BGZK01001038">
    <property type="protein sequence ID" value="GBP69350.1"/>
    <property type="molecule type" value="Genomic_DNA"/>
</dbReference>
<sequence>MRQSALYHINMYAITVRRHRGPTHGKASVCQQRNETEDREMAVCKVSFTASLTRPPMILSRTSLAHSHRSPRLYQSTAPYTITVSAQL</sequence>
<evidence type="ECO:0000313" key="2">
    <source>
        <dbReference type="Proteomes" id="UP000299102"/>
    </source>
</evidence>
<organism evidence="1 2">
    <name type="scientific">Eumeta variegata</name>
    <name type="common">Bagworm moth</name>
    <name type="synonym">Eumeta japonica</name>
    <dbReference type="NCBI Taxonomy" id="151549"/>
    <lineage>
        <taxon>Eukaryota</taxon>
        <taxon>Metazoa</taxon>
        <taxon>Ecdysozoa</taxon>
        <taxon>Arthropoda</taxon>
        <taxon>Hexapoda</taxon>
        <taxon>Insecta</taxon>
        <taxon>Pterygota</taxon>
        <taxon>Neoptera</taxon>
        <taxon>Endopterygota</taxon>
        <taxon>Lepidoptera</taxon>
        <taxon>Glossata</taxon>
        <taxon>Ditrysia</taxon>
        <taxon>Tineoidea</taxon>
        <taxon>Psychidae</taxon>
        <taxon>Oiketicinae</taxon>
        <taxon>Eumeta</taxon>
    </lineage>
</organism>
<evidence type="ECO:0000313" key="1">
    <source>
        <dbReference type="EMBL" id="GBP69350.1"/>
    </source>
</evidence>
<dbReference type="AlphaFoldDB" id="A0A4C1Y1F6"/>
<keyword evidence="2" id="KW-1185">Reference proteome</keyword>
<reference evidence="1 2" key="1">
    <citation type="journal article" date="2019" name="Commun. Biol.">
        <title>The bagworm genome reveals a unique fibroin gene that provides high tensile strength.</title>
        <authorList>
            <person name="Kono N."/>
            <person name="Nakamura H."/>
            <person name="Ohtoshi R."/>
            <person name="Tomita M."/>
            <person name="Numata K."/>
            <person name="Arakawa K."/>
        </authorList>
    </citation>
    <scope>NUCLEOTIDE SEQUENCE [LARGE SCALE GENOMIC DNA]</scope>
</reference>
<accession>A0A4C1Y1F6</accession>
<proteinExistence type="predicted"/>
<gene>
    <name evidence="1" type="ORF">EVAR_53427_1</name>
</gene>
<protein>
    <submittedName>
        <fullName evidence="1">Uncharacterized protein</fullName>
    </submittedName>
</protein>
<dbReference type="Proteomes" id="UP000299102">
    <property type="component" value="Unassembled WGS sequence"/>
</dbReference>
<comment type="caution">
    <text evidence="1">The sequence shown here is derived from an EMBL/GenBank/DDBJ whole genome shotgun (WGS) entry which is preliminary data.</text>
</comment>
<name>A0A4C1Y1F6_EUMVA</name>